<feature type="signal peptide" evidence="13">
    <location>
        <begin position="1"/>
        <end position="26"/>
    </location>
</feature>
<proteinExistence type="inferred from homology"/>
<keyword evidence="6" id="KW-0408">Iron</keyword>
<dbReference type="InterPro" id="IPR039426">
    <property type="entry name" value="TonB-dep_rcpt-like"/>
</dbReference>
<gene>
    <name evidence="16" type="ORF">GGR91_002011</name>
</gene>
<evidence type="ECO:0000256" key="6">
    <source>
        <dbReference type="ARBA" id="ARBA00023004"/>
    </source>
</evidence>
<evidence type="ECO:0000256" key="8">
    <source>
        <dbReference type="ARBA" id="ARBA00023077"/>
    </source>
</evidence>
<keyword evidence="9 11" id="KW-0472">Membrane</keyword>
<evidence type="ECO:0000256" key="9">
    <source>
        <dbReference type="ARBA" id="ARBA00023136"/>
    </source>
</evidence>
<keyword evidence="13" id="KW-0732">Signal</keyword>
<dbReference type="GO" id="GO:0009279">
    <property type="term" value="C:cell outer membrane"/>
    <property type="evidence" value="ECO:0007669"/>
    <property type="project" value="UniProtKB-SubCell"/>
</dbReference>
<evidence type="ECO:0000259" key="14">
    <source>
        <dbReference type="Pfam" id="PF00593"/>
    </source>
</evidence>
<dbReference type="Proteomes" id="UP000581447">
    <property type="component" value="Unassembled WGS sequence"/>
</dbReference>
<dbReference type="PROSITE" id="PS52016">
    <property type="entry name" value="TONB_DEPENDENT_REC_3"/>
    <property type="match status" value="1"/>
</dbReference>
<comment type="similarity">
    <text evidence="11 12">Belongs to the TonB-dependent receptor family.</text>
</comment>
<evidence type="ECO:0000256" key="13">
    <source>
        <dbReference type="SAM" id="SignalP"/>
    </source>
</evidence>
<evidence type="ECO:0000259" key="15">
    <source>
        <dbReference type="Pfam" id="PF07715"/>
    </source>
</evidence>
<dbReference type="InterPro" id="IPR012910">
    <property type="entry name" value="Plug_dom"/>
</dbReference>
<keyword evidence="5 11" id="KW-0812">Transmembrane</keyword>
<protein>
    <submittedName>
        <fullName evidence="16">Outer membrane receptor protein involved in Fe transport</fullName>
    </submittedName>
</protein>
<feature type="domain" description="TonB-dependent receptor-like beta-barrel" evidence="14">
    <location>
        <begin position="493"/>
        <end position="862"/>
    </location>
</feature>
<evidence type="ECO:0000313" key="17">
    <source>
        <dbReference type="Proteomes" id="UP000581447"/>
    </source>
</evidence>
<keyword evidence="3 11" id="KW-1134">Transmembrane beta strand</keyword>
<keyword evidence="7" id="KW-0406">Ion transport</keyword>
<evidence type="ECO:0000256" key="10">
    <source>
        <dbReference type="ARBA" id="ARBA00023237"/>
    </source>
</evidence>
<dbReference type="SUPFAM" id="SSF56935">
    <property type="entry name" value="Porins"/>
    <property type="match status" value="1"/>
</dbReference>
<dbReference type="Pfam" id="PF07715">
    <property type="entry name" value="Plug"/>
    <property type="match status" value="1"/>
</dbReference>
<keyword evidence="16" id="KW-0675">Receptor</keyword>
<organism evidence="16 17">
    <name type="scientific">Sphingorhabdus rigui</name>
    <dbReference type="NCBI Taxonomy" id="1282858"/>
    <lineage>
        <taxon>Bacteria</taxon>
        <taxon>Pseudomonadati</taxon>
        <taxon>Pseudomonadota</taxon>
        <taxon>Alphaproteobacteria</taxon>
        <taxon>Sphingomonadales</taxon>
        <taxon>Sphingomonadaceae</taxon>
        <taxon>Sphingorhabdus</taxon>
    </lineage>
</organism>
<evidence type="ECO:0000256" key="3">
    <source>
        <dbReference type="ARBA" id="ARBA00022452"/>
    </source>
</evidence>
<evidence type="ECO:0000256" key="2">
    <source>
        <dbReference type="ARBA" id="ARBA00022448"/>
    </source>
</evidence>
<sequence length="896" mass="96686">MKSYLKISTAAIVLAALGAGSVPAFAQEAQASADEAAPGDIVVTANRRDQSLRDVPMTIQAFGTDTLSELNITSINELIKYTPNVTFSNNGPGNGAIFMRGLSAGFAGQQSSATISGFPNVALYLDDQSMQFPARNADVYLADIERVEVLEGPQGTLFGGGAQAGVVRYITNKPKLNKFEGAVEGSFGGTSGGAANGSFNAMVNLPIIEDKLAIRAVVYADHRGGYIDNKYSTFTREPTDLGSYYLAYNGNGNRLTAAQQSQGGKYDNAPLVEDNFNPVDYTGGRVALSWQVAPDWDLLVSQAYQSLDTKGTFAVQTYDYDYKPLTGLSSTLFSPQYSKDDYSNTAWTLNGKVGDFSLVYTGAYLSRNITQQGDYTNYSRATYGIFYQCTGAANYYFGTYGAAPYCYEPTGYWKDQVKNTHETHEFRISTPSDGRLRAIAGAFYEAFAIEDNMDWSYKSIPSCGLSLTAAQIRAAGTVCMGNVAPNPAATLNVAGPRGPGVAFGQDIQRGFDQYAFFGSVDFDITSTLTITGGTRYYHYDNYETGSVYSSFNAGCYQVPVCVTGNNLDAQNLNSTYSGFKSKGTITWKPKPGTLVYATYSEGFRPGAFNRGASSRVKDPVAPHANQLLVPAAYRPDNLINYEMGLKTDLFDRMMTLNMSAYFMKWKDTQIGFFNPAAGFGNTAFATNGPTYEIKGIEAQISARPMDGLTIQSSGSYNDSQQANSPCFIANNPGVSSFGQCITQVYSGGVVKPVQSPFGDIGGITPFSPKFQANIRARYDFAGAGGMEWFVSGGVNYTSSMYNQPATYPSGDVAANGNVLGPNGVIVPATTVLRYKMPSYALTDAQVGFKRDDWTVTLFADNLFNSRASTFTNSAQYIKTSTIVRPRTFGIKIGTKL</sequence>
<evidence type="ECO:0000256" key="5">
    <source>
        <dbReference type="ARBA" id="ARBA00022692"/>
    </source>
</evidence>
<evidence type="ECO:0000256" key="12">
    <source>
        <dbReference type="RuleBase" id="RU003357"/>
    </source>
</evidence>
<comment type="subcellular location">
    <subcellularLocation>
        <location evidence="1 11">Cell outer membrane</location>
        <topology evidence="1 11">Multi-pass membrane protein</topology>
    </subcellularLocation>
</comment>
<dbReference type="PANTHER" id="PTHR32552:SF81">
    <property type="entry name" value="TONB-DEPENDENT OUTER MEMBRANE RECEPTOR"/>
    <property type="match status" value="1"/>
</dbReference>
<keyword evidence="8 12" id="KW-0798">TonB box</keyword>
<dbReference type="InterPro" id="IPR000531">
    <property type="entry name" value="Beta-barrel_TonB"/>
</dbReference>
<keyword evidence="2 11" id="KW-0813">Transport</keyword>
<dbReference type="GO" id="GO:0006826">
    <property type="term" value="P:iron ion transport"/>
    <property type="evidence" value="ECO:0007669"/>
    <property type="project" value="UniProtKB-KW"/>
</dbReference>
<evidence type="ECO:0000256" key="11">
    <source>
        <dbReference type="PROSITE-ProRule" id="PRU01360"/>
    </source>
</evidence>
<dbReference type="EMBL" id="JACIEA010000002">
    <property type="protein sequence ID" value="MBB3943753.1"/>
    <property type="molecule type" value="Genomic_DNA"/>
</dbReference>
<dbReference type="RefSeq" id="WP_183942025.1">
    <property type="nucleotide sequence ID" value="NZ_BAABBG010000005.1"/>
</dbReference>
<dbReference type="InterPro" id="IPR036942">
    <property type="entry name" value="Beta-barrel_TonB_sf"/>
</dbReference>
<evidence type="ECO:0000313" key="16">
    <source>
        <dbReference type="EMBL" id="MBB3943753.1"/>
    </source>
</evidence>
<evidence type="ECO:0000256" key="1">
    <source>
        <dbReference type="ARBA" id="ARBA00004571"/>
    </source>
</evidence>
<feature type="domain" description="TonB-dependent receptor plug" evidence="15">
    <location>
        <begin position="52"/>
        <end position="166"/>
    </location>
</feature>
<keyword evidence="4" id="KW-0410">Iron transport</keyword>
<dbReference type="PANTHER" id="PTHR32552">
    <property type="entry name" value="FERRICHROME IRON RECEPTOR-RELATED"/>
    <property type="match status" value="1"/>
</dbReference>
<dbReference type="InterPro" id="IPR037066">
    <property type="entry name" value="Plug_dom_sf"/>
</dbReference>
<keyword evidence="10 11" id="KW-0998">Cell outer membrane</keyword>
<dbReference type="AlphaFoldDB" id="A0A840B1E0"/>
<dbReference type="Gene3D" id="2.40.170.20">
    <property type="entry name" value="TonB-dependent receptor, beta-barrel domain"/>
    <property type="match status" value="1"/>
</dbReference>
<feature type="chain" id="PRO_5032578780" evidence="13">
    <location>
        <begin position="27"/>
        <end position="896"/>
    </location>
</feature>
<accession>A0A840B1E0</accession>
<keyword evidence="17" id="KW-1185">Reference proteome</keyword>
<reference evidence="16 17" key="1">
    <citation type="submission" date="2020-08" db="EMBL/GenBank/DDBJ databases">
        <title>Genomic Encyclopedia of Type Strains, Phase IV (KMG-IV): sequencing the most valuable type-strain genomes for metagenomic binning, comparative biology and taxonomic classification.</title>
        <authorList>
            <person name="Goeker M."/>
        </authorList>
    </citation>
    <scope>NUCLEOTIDE SEQUENCE [LARGE SCALE GENOMIC DNA]</scope>
    <source>
        <strain evidence="16 17">DSM 29050</strain>
    </source>
</reference>
<evidence type="ECO:0000256" key="7">
    <source>
        <dbReference type="ARBA" id="ARBA00023065"/>
    </source>
</evidence>
<evidence type="ECO:0000256" key="4">
    <source>
        <dbReference type="ARBA" id="ARBA00022496"/>
    </source>
</evidence>
<dbReference type="Gene3D" id="2.170.130.10">
    <property type="entry name" value="TonB-dependent receptor, plug domain"/>
    <property type="match status" value="1"/>
</dbReference>
<name>A0A840B1E0_9SPHN</name>
<dbReference type="Pfam" id="PF00593">
    <property type="entry name" value="TonB_dep_Rec_b-barrel"/>
    <property type="match status" value="1"/>
</dbReference>
<comment type="caution">
    <text evidence="16">The sequence shown here is derived from an EMBL/GenBank/DDBJ whole genome shotgun (WGS) entry which is preliminary data.</text>
</comment>